<gene>
    <name evidence="4" type="ORF">V5N11_000008</name>
</gene>
<dbReference type="AlphaFoldDB" id="A0ABD0ZAC2"/>
<feature type="transmembrane region" description="Helical" evidence="3">
    <location>
        <begin position="355"/>
        <end position="376"/>
    </location>
</feature>
<keyword evidence="3" id="KW-0472">Membrane</keyword>
<dbReference type="Proteomes" id="UP001558713">
    <property type="component" value="Unassembled WGS sequence"/>
</dbReference>
<evidence type="ECO:0000256" key="2">
    <source>
        <dbReference type="ARBA" id="ARBA00023303"/>
    </source>
</evidence>
<keyword evidence="1" id="KW-1071">Ligand-gated ion channel</keyword>
<evidence type="ECO:0000313" key="5">
    <source>
        <dbReference type="Proteomes" id="UP001558713"/>
    </source>
</evidence>
<organism evidence="4 5">
    <name type="scientific">Cardamine amara subsp. amara</name>
    <dbReference type="NCBI Taxonomy" id="228776"/>
    <lineage>
        <taxon>Eukaryota</taxon>
        <taxon>Viridiplantae</taxon>
        <taxon>Streptophyta</taxon>
        <taxon>Embryophyta</taxon>
        <taxon>Tracheophyta</taxon>
        <taxon>Spermatophyta</taxon>
        <taxon>Magnoliopsida</taxon>
        <taxon>eudicotyledons</taxon>
        <taxon>Gunneridae</taxon>
        <taxon>Pentapetalae</taxon>
        <taxon>rosids</taxon>
        <taxon>malvids</taxon>
        <taxon>Brassicales</taxon>
        <taxon>Brassicaceae</taxon>
        <taxon>Cardamineae</taxon>
        <taxon>Cardamine</taxon>
    </lineage>
</organism>
<feature type="transmembrane region" description="Helical" evidence="3">
    <location>
        <begin position="125"/>
        <end position="151"/>
    </location>
</feature>
<feature type="transmembrane region" description="Helical" evidence="3">
    <location>
        <begin position="42"/>
        <end position="60"/>
    </location>
</feature>
<comment type="caution">
    <text evidence="4">The sequence shown here is derived from an EMBL/GenBank/DDBJ whole genome shotgun (WGS) entry which is preliminary data.</text>
</comment>
<dbReference type="EMBL" id="JBANAX010000847">
    <property type="protein sequence ID" value="KAL1191627.1"/>
    <property type="molecule type" value="Genomic_DNA"/>
</dbReference>
<accession>A0ABD0ZAC2</accession>
<dbReference type="PANTHER" id="PTHR45651:SF35">
    <property type="entry name" value="CYCLIC NUCLEOTIDE-GATED ION CHANNEL 3-RELATED"/>
    <property type="match status" value="1"/>
</dbReference>
<protein>
    <submittedName>
        <fullName evidence="4">Cyclic nucleotide-gated ion channel 12</fullName>
    </submittedName>
</protein>
<name>A0ABD0ZAC2_CARAN</name>
<dbReference type="InterPro" id="IPR018490">
    <property type="entry name" value="cNMP-bd_dom_sf"/>
</dbReference>
<feature type="transmembrane region" description="Helical" evidence="3">
    <location>
        <begin position="314"/>
        <end position="335"/>
    </location>
</feature>
<keyword evidence="1" id="KW-0406">Ion transport</keyword>
<proteinExistence type="predicted"/>
<keyword evidence="1" id="KW-0813">Transport</keyword>
<dbReference type="GO" id="GO:0030552">
    <property type="term" value="F:cAMP binding"/>
    <property type="evidence" value="ECO:0007669"/>
    <property type="project" value="UniProtKB-KW"/>
</dbReference>
<keyword evidence="3" id="KW-1133">Transmembrane helix</keyword>
<dbReference type="Gene3D" id="1.10.287.70">
    <property type="match status" value="1"/>
</dbReference>
<reference evidence="4 5" key="1">
    <citation type="submission" date="2024-04" db="EMBL/GenBank/DDBJ databases">
        <title>Genome assembly C_amara_ONT_v2.</title>
        <authorList>
            <person name="Yant L."/>
            <person name="Moore C."/>
            <person name="Slenker M."/>
        </authorList>
    </citation>
    <scope>NUCLEOTIDE SEQUENCE [LARGE SCALE GENOMIC DNA]</scope>
    <source>
        <tissue evidence="4">Leaf</tissue>
    </source>
</reference>
<feature type="transmembrane region" description="Helical" evidence="3">
    <location>
        <begin position="76"/>
        <end position="104"/>
    </location>
</feature>
<evidence type="ECO:0000256" key="1">
    <source>
        <dbReference type="ARBA" id="ARBA00023286"/>
    </source>
</evidence>
<sequence length="476" mass="55130">MDIQSQRSSFARLDESVNPMTILEKWRKYLTKTKILEKWMKYLLCACVIAVAIDPLFLFIPEIDSKRTCFSFAKNLAITVCILRSLIDAFYAINFFVSLIIEGFSRCKKTSRGESTIKAARKKPLLFYFYLFVDIVSVIPFPQVVVLGLIISSDSVVSKRILISFIKWIIVGQYIPRIIRIYPLYQKVTRTSATIAENNWMGAGLNLFLFMLYSYVFGAFWYVNAIEKRTTCWRDACAANRPACNIKNLFCGKEDNSRFLNTSCLLIDSEDIDRTELVISAITKLIPNTFPNPSADSSKVEDFGMYIDVLKSNVVEASTGLVGFLRKFVFCFWWGLRHLSTFAQSLEPGESTTDILFAIIICASGLFLFAVLIGNVQKYMITTTVRVEEMKEKKRDTEKWMSSRRLPENIQERIRKYDTYKWREFRGTEEEALLRSLPKDLRLETKCHLYKNQLKRVPFLKKMNDWLLEAVCDVED</sequence>
<dbReference type="Gene3D" id="1.10.287.630">
    <property type="entry name" value="Helix hairpin bin"/>
    <property type="match status" value="1"/>
</dbReference>
<dbReference type="SUPFAM" id="SSF51206">
    <property type="entry name" value="cAMP-binding domain-like"/>
    <property type="match status" value="1"/>
</dbReference>
<dbReference type="PANTHER" id="PTHR45651">
    <property type="entry name" value="CYCLIC NUCLEOTIDE-GATED ION CHANNEL 15-RELATED-RELATED"/>
    <property type="match status" value="1"/>
</dbReference>
<keyword evidence="5" id="KW-1185">Reference proteome</keyword>
<dbReference type="GO" id="GO:0034220">
    <property type="term" value="P:monoatomic ion transmembrane transport"/>
    <property type="evidence" value="ECO:0007669"/>
    <property type="project" value="UniProtKB-KW"/>
</dbReference>
<evidence type="ECO:0000256" key="3">
    <source>
        <dbReference type="SAM" id="Phobius"/>
    </source>
</evidence>
<dbReference type="GO" id="GO:0016020">
    <property type="term" value="C:membrane"/>
    <property type="evidence" value="ECO:0007669"/>
    <property type="project" value="UniProtKB-SubCell"/>
</dbReference>
<feature type="transmembrane region" description="Helical" evidence="3">
    <location>
        <begin position="200"/>
        <end position="223"/>
    </location>
</feature>
<keyword evidence="2" id="KW-0407">Ion channel</keyword>
<keyword evidence="3" id="KW-0812">Transmembrane</keyword>
<evidence type="ECO:0000313" key="4">
    <source>
        <dbReference type="EMBL" id="KAL1191627.1"/>
    </source>
</evidence>
<dbReference type="SUPFAM" id="SSF81324">
    <property type="entry name" value="Voltage-gated potassium channels"/>
    <property type="match status" value="1"/>
</dbReference>